<keyword evidence="2 3" id="KW-0472">Membrane</keyword>
<feature type="transmembrane region" description="Helical" evidence="3">
    <location>
        <begin position="141"/>
        <end position="162"/>
    </location>
</feature>
<comment type="subcellular location">
    <subcellularLocation>
        <location evidence="2">Cell membrane</location>
        <topology evidence="2">Multi-pass membrane protein</topology>
    </subcellularLocation>
</comment>
<dbReference type="PIRSF" id="PIRSF016661">
    <property type="entry name" value="BioY"/>
    <property type="match status" value="1"/>
</dbReference>
<dbReference type="EMBL" id="NMVJ01000006">
    <property type="protein sequence ID" value="OYN91469.1"/>
    <property type="molecule type" value="Genomic_DNA"/>
</dbReference>
<dbReference type="Pfam" id="PF02632">
    <property type="entry name" value="BioY"/>
    <property type="match status" value="1"/>
</dbReference>
<feature type="transmembrane region" description="Helical" evidence="3">
    <location>
        <begin position="65"/>
        <end position="83"/>
    </location>
</feature>
<organism evidence="4 5">
    <name type="scientific">Parenemella sanctibonifatiensis</name>
    <dbReference type="NCBI Taxonomy" id="2016505"/>
    <lineage>
        <taxon>Bacteria</taxon>
        <taxon>Bacillati</taxon>
        <taxon>Actinomycetota</taxon>
        <taxon>Actinomycetes</taxon>
        <taxon>Propionibacteriales</taxon>
        <taxon>Propionibacteriaceae</taxon>
        <taxon>Parenemella</taxon>
    </lineage>
</organism>
<dbReference type="PANTHER" id="PTHR34295">
    <property type="entry name" value="BIOTIN TRANSPORTER BIOY"/>
    <property type="match status" value="1"/>
</dbReference>
<evidence type="ECO:0000256" key="1">
    <source>
        <dbReference type="ARBA" id="ARBA00010692"/>
    </source>
</evidence>
<feature type="transmembrane region" description="Helical" evidence="3">
    <location>
        <begin position="38"/>
        <end position="59"/>
    </location>
</feature>
<comment type="caution">
    <text evidence="4">The sequence shown here is derived from an EMBL/GenBank/DDBJ whole genome shotgun (WGS) entry which is preliminary data.</text>
</comment>
<dbReference type="OrthoDB" id="9803495at2"/>
<accession>A0A255EIV8</accession>
<dbReference type="GO" id="GO:0005886">
    <property type="term" value="C:plasma membrane"/>
    <property type="evidence" value="ECO:0007669"/>
    <property type="project" value="UniProtKB-SubCell"/>
</dbReference>
<dbReference type="Proteomes" id="UP000216300">
    <property type="component" value="Unassembled WGS sequence"/>
</dbReference>
<keyword evidence="2" id="KW-0813">Transport</keyword>
<gene>
    <name evidence="4" type="ORF">CGZ91_07685</name>
</gene>
<protein>
    <recommendedName>
        <fullName evidence="2">Biotin transporter</fullName>
    </recommendedName>
</protein>
<reference evidence="4 5" key="1">
    <citation type="submission" date="2017-07" db="EMBL/GenBank/DDBJ databases">
        <title>Draft whole genome sequences of clinical Proprionibacteriaceae strains.</title>
        <authorList>
            <person name="Bernier A.-M."/>
            <person name="Bernard K."/>
            <person name="Domingo M.-C."/>
        </authorList>
    </citation>
    <scope>NUCLEOTIDE SEQUENCE [LARGE SCALE GENOMIC DNA]</scope>
    <source>
        <strain evidence="4 5">NML 150081</strain>
    </source>
</reference>
<evidence type="ECO:0000313" key="4">
    <source>
        <dbReference type="EMBL" id="OYN91469.1"/>
    </source>
</evidence>
<keyword evidence="2" id="KW-1003">Cell membrane</keyword>
<comment type="similarity">
    <text evidence="1 2">Belongs to the BioY family.</text>
</comment>
<dbReference type="InterPro" id="IPR003784">
    <property type="entry name" value="BioY"/>
</dbReference>
<sequence>MPPIPVGAAGVPITLQTLAVALAAMVLGPWRGAAAVGLYLVVGLVGLPVFAGGAAGVAVLAKPSAGYLLSFPLAAIIIGLLSRRALRSRHRSWRYALLVLSGLAGSFLVVHPLGIVGMVANADLSWTAAALADMLYWPGDVIKNLAAGAIAASVHAAFPRLLPRHASRRAAAGA</sequence>
<evidence type="ECO:0000313" key="5">
    <source>
        <dbReference type="Proteomes" id="UP000216300"/>
    </source>
</evidence>
<proteinExistence type="inferred from homology"/>
<feature type="transmembrane region" description="Helical" evidence="3">
    <location>
        <begin position="95"/>
        <end position="121"/>
    </location>
</feature>
<dbReference type="Gene3D" id="1.10.1760.20">
    <property type="match status" value="1"/>
</dbReference>
<dbReference type="PANTHER" id="PTHR34295:SF1">
    <property type="entry name" value="BIOTIN TRANSPORTER BIOY"/>
    <property type="match status" value="1"/>
</dbReference>
<name>A0A255EIV8_9ACTN</name>
<evidence type="ECO:0000256" key="2">
    <source>
        <dbReference type="PIRNR" id="PIRNR016661"/>
    </source>
</evidence>
<keyword evidence="3" id="KW-1133">Transmembrane helix</keyword>
<keyword evidence="3" id="KW-0812">Transmembrane</keyword>
<dbReference type="AlphaFoldDB" id="A0A255EIV8"/>
<keyword evidence="5" id="KW-1185">Reference proteome</keyword>
<feature type="transmembrane region" description="Helical" evidence="3">
    <location>
        <begin position="6"/>
        <end position="26"/>
    </location>
</feature>
<dbReference type="GO" id="GO:0015225">
    <property type="term" value="F:biotin transmembrane transporter activity"/>
    <property type="evidence" value="ECO:0007669"/>
    <property type="project" value="UniProtKB-UniRule"/>
</dbReference>
<evidence type="ECO:0000256" key="3">
    <source>
        <dbReference type="SAM" id="Phobius"/>
    </source>
</evidence>